<dbReference type="AlphaFoldDB" id="A0A0R2YRN4"/>
<dbReference type="RefSeq" id="WP_057010588.1">
    <property type="nucleotide sequence ID" value="NZ_JYLH01000001.1"/>
</dbReference>
<organism evidence="1 2">
    <name type="scientific">Pseudomonas libanensis</name>
    <dbReference type="NCBI Taxonomy" id="75588"/>
    <lineage>
        <taxon>Bacteria</taxon>
        <taxon>Pseudomonadati</taxon>
        <taxon>Pseudomonadota</taxon>
        <taxon>Gammaproteobacteria</taxon>
        <taxon>Pseudomonadales</taxon>
        <taxon>Pseudomonadaceae</taxon>
        <taxon>Pseudomonas</taxon>
    </lineage>
</organism>
<comment type="caution">
    <text evidence="1">The sequence shown here is derived from an EMBL/GenBank/DDBJ whole genome shotgun (WGS) entry which is preliminary data.</text>
</comment>
<proteinExistence type="predicted"/>
<evidence type="ECO:0000313" key="2">
    <source>
        <dbReference type="Proteomes" id="UP000051446"/>
    </source>
</evidence>
<protein>
    <submittedName>
        <fullName evidence="1">Uncharacterized protein</fullName>
    </submittedName>
</protein>
<accession>A0A0R2YRN4</accession>
<gene>
    <name evidence="1" type="ORF">TU73_01010</name>
</gene>
<dbReference type="PATRIC" id="fig|75588.4.peg.1881"/>
<name>A0A0R2YRN4_9PSED</name>
<evidence type="ECO:0000313" key="1">
    <source>
        <dbReference type="EMBL" id="KRP48705.1"/>
    </source>
</evidence>
<sequence>MDNVIPFDPDSQIVRDDQPPHIDPYSFTLLIGVFNDLTAYRESEPNRERAALMRKTATKLNAVLARFEPPQGAA</sequence>
<reference evidence="1 2" key="1">
    <citation type="submission" date="2015-02" db="EMBL/GenBank/DDBJ databases">
        <title>Pseudomonas helleri sp. nov. and Pseudomonas weihenstephanensis sp. nov., isolated from raw cows milk.</title>
        <authorList>
            <person name="von Neubeck M."/>
            <person name="Huptas C."/>
            <person name="Wenning M."/>
            <person name="Scherer S."/>
        </authorList>
    </citation>
    <scope>NUCLEOTIDE SEQUENCE [LARGE SCALE GENOMIC DNA]</scope>
    <source>
        <strain evidence="1 2">DSM 17149</strain>
    </source>
</reference>
<dbReference type="EMBL" id="JYLH01000001">
    <property type="protein sequence ID" value="KRP48705.1"/>
    <property type="molecule type" value="Genomic_DNA"/>
</dbReference>
<dbReference type="Proteomes" id="UP000051446">
    <property type="component" value="Unassembled WGS sequence"/>
</dbReference>